<dbReference type="Proteomes" id="UP000282930">
    <property type="component" value="Chromosome"/>
</dbReference>
<comment type="function">
    <text evidence="9">Enables the bacterium to metabolize sucrose as a sole carbon source.</text>
</comment>
<evidence type="ECO:0000313" key="12">
    <source>
        <dbReference type="EMBL" id="AZT89613.1"/>
    </source>
</evidence>
<dbReference type="NCBIfam" id="TIGR01322">
    <property type="entry name" value="scrB_fam"/>
    <property type="match status" value="1"/>
</dbReference>
<dbReference type="UniPathway" id="UPA00238"/>
<feature type="domain" description="Glycosyl hydrolase family 32 N-terminal" evidence="10">
    <location>
        <begin position="30"/>
        <end position="333"/>
    </location>
</feature>
<evidence type="ECO:0000256" key="7">
    <source>
        <dbReference type="ARBA" id="ARBA00033367"/>
    </source>
</evidence>
<dbReference type="InterPro" id="IPR001362">
    <property type="entry name" value="Glyco_hydro_32"/>
</dbReference>
<protein>
    <recommendedName>
        <fullName evidence="4 8">Sucrose-6-phosphate hydrolase</fullName>
        <ecNumber evidence="3 8">3.2.1.26</ecNumber>
    </recommendedName>
    <alternativeName>
        <fullName evidence="7 9">Invertase</fullName>
    </alternativeName>
</protein>
<evidence type="ECO:0000256" key="3">
    <source>
        <dbReference type="ARBA" id="ARBA00012758"/>
    </source>
</evidence>
<dbReference type="CDD" id="cd08996">
    <property type="entry name" value="GH32_FFase"/>
    <property type="match status" value="1"/>
</dbReference>
<evidence type="ECO:0000256" key="9">
    <source>
        <dbReference type="RuleBase" id="RU365015"/>
    </source>
</evidence>
<evidence type="ECO:0000256" key="1">
    <source>
        <dbReference type="ARBA" id="ARBA00004914"/>
    </source>
</evidence>
<evidence type="ECO:0000256" key="5">
    <source>
        <dbReference type="ARBA" id="ARBA00022801"/>
    </source>
</evidence>
<dbReference type="InterPro" id="IPR013189">
    <property type="entry name" value="Glyco_hydro_32_C"/>
</dbReference>
<evidence type="ECO:0000256" key="2">
    <source>
        <dbReference type="ARBA" id="ARBA00009902"/>
    </source>
</evidence>
<dbReference type="Gene3D" id="2.115.10.20">
    <property type="entry name" value="Glycosyl hydrolase domain, family 43"/>
    <property type="match status" value="1"/>
</dbReference>
<evidence type="ECO:0000256" key="4">
    <source>
        <dbReference type="ARBA" id="ARBA00019623"/>
    </source>
</evidence>
<dbReference type="RefSeq" id="WP_127351223.1">
    <property type="nucleotide sequence ID" value="NZ_CP034791.1"/>
</dbReference>
<dbReference type="PANTHER" id="PTHR43101">
    <property type="entry name" value="BETA-FRUCTOSIDASE"/>
    <property type="match status" value="1"/>
</dbReference>
<keyword evidence="5 8" id="KW-0378">Hydrolase</keyword>
<evidence type="ECO:0000256" key="8">
    <source>
        <dbReference type="RuleBase" id="RU362110"/>
    </source>
</evidence>
<dbReference type="EMBL" id="CP034791">
    <property type="protein sequence ID" value="AZT89613.1"/>
    <property type="molecule type" value="Genomic_DNA"/>
</dbReference>
<evidence type="ECO:0000313" key="13">
    <source>
        <dbReference type="Proteomes" id="UP000282930"/>
    </source>
</evidence>
<sequence>MEKLDLLKKANDYVQTYKSKINKKYRLKFHLMGECGWINDPNGFVYYNGVYHCFFQYNPFEPFWNATYWGHAISDDMIKWEYMPIALAPDMDYDKDGCFSGSAIEKDGKLYLVYTGHINKNHNNYIQTQCLAFSEDGITFQKYTNNPIIDLNDLPDDSNKKDFRDPKIFKMDDYYYMVIASQDKKGRGQILLYKSQDLIKWNYVNTILKNENIIDGDVWECPDLFSLCDHDILILSYQKKEGEKVLKSESIYFVGKMDYERGNFKIDYYNKLDYGRHFYAPQTTVAPDGRRLMIAWMDNWNVKIPTQHGHNWAGALTLPRQLEYVNNKLITKPIYEIERYKKERISVEKNINNDEIKLDCCNLDTFEVDFSMSFNELKNIDIEFYDKANNKKPFFMMSYNSILKKFEVEIVECEEIQQECIPSIAIDDLLKIKLLVDTSSVEIFLNEGEIVFTYRIYPAEKMDFVKVQIYGQGKISAKIYEIKI</sequence>
<reference evidence="12 13" key="1">
    <citation type="submission" date="2018-12" db="EMBL/GenBank/DDBJ databases">
        <title>Genome sequence from the cellulolytic species, Caldicellulosiruptor changbaiensis.</title>
        <authorList>
            <person name="Blumer-Schuette S.E."/>
            <person name="Mendoza C."/>
        </authorList>
    </citation>
    <scope>NUCLEOTIDE SEQUENCE [LARGE SCALE GENOMIC DNA]</scope>
    <source>
        <strain evidence="12 13">CBS-Z</strain>
    </source>
</reference>
<accession>A0A3T0D439</accession>
<comment type="subcellular location">
    <subcellularLocation>
        <location evidence="9">Cytoplasm</location>
    </subcellularLocation>
</comment>
<proteinExistence type="inferred from homology"/>
<keyword evidence="9" id="KW-0963">Cytoplasm</keyword>
<keyword evidence="9" id="KW-0119">Carbohydrate metabolism</keyword>
<evidence type="ECO:0000259" key="11">
    <source>
        <dbReference type="Pfam" id="PF08244"/>
    </source>
</evidence>
<gene>
    <name evidence="12" type="ORF">ELD05_02435</name>
</gene>
<feature type="domain" description="Glycosyl hydrolase family 32 C-terminal" evidence="11">
    <location>
        <begin position="361"/>
        <end position="473"/>
    </location>
</feature>
<dbReference type="InterPro" id="IPR013148">
    <property type="entry name" value="Glyco_hydro_32_N"/>
</dbReference>
<dbReference type="Pfam" id="PF08244">
    <property type="entry name" value="Glyco_hydro_32C"/>
    <property type="match status" value="1"/>
</dbReference>
<dbReference type="GO" id="GO:0005737">
    <property type="term" value="C:cytoplasm"/>
    <property type="evidence" value="ECO:0007669"/>
    <property type="project" value="UniProtKB-SubCell"/>
</dbReference>
<dbReference type="InterPro" id="IPR023296">
    <property type="entry name" value="Glyco_hydro_beta-prop_sf"/>
</dbReference>
<organism evidence="12 13">
    <name type="scientific">Caldicellulosiruptor changbaiensis</name>
    <dbReference type="NCBI Taxonomy" id="1222016"/>
    <lineage>
        <taxon>Bacteria</taxon>
        <taxon>Bacillati</taxon>
        <taxon>Bacillota</taxon>
        <taxon>Bacillota incertae sedis</taxon>
        <taxon>Caldicellulosiruptorales</taxon>
        <taxon>Caldicellulosiruptoraceae</taxon>
        <taxon>Caldicellulosiruptor</taxon>
    </lineage>
</organism>
<dbReference type="GO" id="GO:0005985">
    <property type="term" value="P:sucrose metabolic process"/>
    <property type="evidence" value="ECO:0007669"/>
    <property type="project" value="UniProtKB-UniPathway"/>
</dbReference>
<dbReference type="InterPro" id="IPR006232">
    <property type="entry name" value="Suc6P_hydrolase"/>
</dbReference>
<dbReference type="SMART" id="SM00640">
    <property type="entry name" value="Glyco_32"/>
    <property type="match status" value="1"/>
</dbReference>
<comment type="catalytic activity">
    <reaction evidence="8">
        <text>Hydrolysis of terminal non-reducing beta-D-fructofuranoside residues in beta-D-fructofuranosides.</text>
        <dbReference type="EC" id="3.2.1.26"/>
    </reaction>
</comment>
<dbReference type="SUPFAM" id="SSF49899">
    <property type="entry name" value="Concanavalin A-like lectins/glucanases"/>
    <property type="match status" value="1"/>
</dbReference>
<dbReference type="InterPro" id="IPR013320">
    <property type="entry name" value="ConA-like_dom_sf"/>
</dbReference>
<keyword evidence="13" id="KW-1185">Reference proteome</keyword>
<evidence type="ECO:0000256" key="6">
    <source>
        <dbReference type="ARBA" id="ARBA00023295"/>
    </source>
</evidence>
<dbReference type="SUPFAM" id="SSF75005">
    <property type="entry name" value="Arabinanase/levansucrase/invertase"/>
    <property type="match status" value="1"/>
</dbReference>
<dbReference type="GO" id="GO:0004564">
    <property type="term" value="F:beta-fructofuranosidase activity"/>
    <property type="evidence" value="ECO:0007669"/>
    <property type="project" value="UniProtKB-EC"/>
</dbReference>
<comment type="similarity">
    <text evidence="2 8">Belongs to the glycosyl hydrolase 32 family.</text>
</comment>
<comment type="pathway">
    <text evidence="1 9">Glycan biosynthesis; sucrose metabolism.</text>
</comment>
<keyword evidence="6 8" id="KW-0326">Glycosidase</keyword>
<dbReference type="PANTHER" id="PTHR43101:SF1">
    <property type="entry name" value="BETA-FRUCTOSIDASE"/>
    <property type="match status" value="1"/>
</dbReference>
<dbReference type="AlphaFoldDB" id="A0A3T0D439"/>
<dbReference type="Pfam" id="PF00251">
    <property type="entry name" value="Glyco_hydro_32N"/>
    <property type="match status" value="1"/>
</dbReference>
<name>A0A3T0D439_9FIRM</name>
<dbReference type="InterPro" id="IPR051214">
    <property type="entry name" value="GH32_Enzymes"/>
</dbReference>
<evidence type="ECO:0000259" key="10">
    <source>
        <dbReference type="Pfam" id="PF00251"/>
    </source>
</evidence>
<dbReference type="Gene3D" id="2.60.120.560">
    <property type="entry name" value="Exo-inulinase, domain 1"/>
    <property type="match status" value="1"/>
</dbReference>
<dbReference type="KEGG" id="ccha:ELD05_02435"/>
<dbReference type="EC" id="3.2.1.26" evidence="3 8"/>